<accession>A0A381QL18</accession>
<dbReference type="EMBL" id="UINC01001363">
    <property type="protein sequence ID" value="SUZ78707.1"/>
    <property type="molecule type" value="Genomic_DNA"/>
</dbReference>
<reference evidence="1" key="1">
    <citation type="submission" date="2018-05" db="EMBL/GenBank/DDBJ databases">
        <authorList>
            <person name="Lanie J.A."/>
            <person name="Ng W.-L."/>
            <person name="Kazmierczak K.M."/>
            <person name="Andrzejewski T.M."/>
            <person name="Davidsen T.M."/>
            <person name="Wayne K.J."/>
            <person name="Tettelin H."/>
            <person name="Glass J.I."/>
            <person name="Rusch D."/>
            <person name="Podicherti R."/>
            <person name="Tsui H.-C.T."/>
            <person name="Winkler M.E."/>
        </authorList>
    </citation>
    <scope>NUCLEOTIDE SEQUENCE</scope>
</reference>
<organism evidence="1">
    <name type="scientific">marine metagenome</name>
    <dbReference type="NCBI Taxonomy" id="408172"/>
    <lineage>
        <taxon>unclassified sequences</taxon>
        <taxon>metagenomes</taxon>
        <taxon>ecological metagenomes</taxon>
    </lineage>
</organism>
<protein>
    <submittedName>
        <fullName evidence="1">Uncharacterized protein</fullName>
    </submittedName>
</protein>
<gene>
    <name evidence="1" type="ORF">METZ01_LOCUS31561</name>
</gene>
<name>A0A381QL18_9ZZZZ</name>
<sequence length="88" mass="10510">MESKGLDFELFSNKIISNNESIQDIKGLFSYPELKELYLIKKYKEVDFFIKQNCFYPLEKLINTLKQVKGISLVYRIYDLEENLNFDV</sequence>
<dbReference type="AlphaFoldDB" id="A0A381QL18"/>
<evidence type="ECO:0000313" key="1">
    <source>
        <dbReference type="EMBL" id="SUZ78707.1"/>
    </source>
</evidence>
<proteinExistence type="predicted"/>